<keyword evidence="5" id="KW-1185">Reference proteome</keyword>
<dbReference type="PROSITE" id="PS51668">
    <property type="entry name" value="TSAA_2"/>
    <property type="match status" value="1"/>
</dbReference>
<dbReference type="Proteomes" id="UP000461880">
    <property type="component" value="Unassembled WGS sequence"/>
</dbReference>
<protein>
    <submittedName>
        <fullName evidence="4">tRNA (N6-threonylcarbamoyladenosine(37)-N6)-methyltransferase TrmO</fullName>
    </submittedName>
</protein>
<dbReference type="EMBL" id="VUMN01000002">
    <property type="protein sequence ID" value="MSS57609.1"/>
    <property type="molecule type" value="Genomic_DNA"/>
</dbReference>
<dbReference type="InterPro" id="IPR040372">
    <property type="entry name" value="YaeB-like"/>
</dbReference>
<dbReference type="NCBIfam" id="TIGR00104">
    <property type="entry name" value="tRNA_TsaA"/>
    <property type="match status" value="1"/>
</dbReference>
<feature type="domain" description="TsaA-like" evidence="3">
    <location>
        <begin position="7"/>
        <end position="144"/>
    </location>
</feature>
<dbReference type="CDD" id="cd09281">
    <property type="entry name" value="UPF0066"/>
    <property type="match status" value="1"/>
</dbReference>
<dbReference type="Gene3D" id="3.30.2310.10">
    <property type="entry name" value="YaeB-like"/>
    <property type="match status" value="1"/>
</dbReference>
<dbReference type="Pfam" id="PF18389">
    <property type="entry name" value="TrmO_C"/>
    <property type="match status" value="1"/>
</dbReference>
<keyword evidence="1" id="KW-0949">S-adenosyl-L-methionine</keyword>
<evidence type="ECO:0000256" key="2">
    <source>
        <dbReference type="ARBA" id="ARBA00033753"/>
    </source>
</evidence>
<dbReference type="RefSeq" id="WP_154502433.1">
    <property type="nucleotide sequence ID" value="NZ_VUMN01000002.1"/>
</dbReference>
<organism evidence="4 5">
    <name type="scientific">Stecheria intestinalis</name>
    <dbReference type="NCBI Taxonomy" id="2606630"/>
    <lineage>
        <taxon>Bacteria</taxon>
        <taxon>Bacillati</taxon>
        <taxon>Bacillota</taxon>
        <taxon>Erysipelotrichia</taxon>
        <taxon>Erysipelotrichales</taxon>
        <taxon>Erysipelotrichaceae</taxon>
        <taxon>Stecheria</taxon>
    </lineage>
</organism>
<evidence type="ECO:0000313" key="4">
    <source>
        <dbReference type="EMBL" id="MSS57609.1"/>
    </source>
</evidence>
<dbReference type="Pfam" id="PF01980">
    <property type="entry name" value="TrmO_N"/>
    <property type="match status" value="1"/>
</dbReference>
<accession>A0A7X2NQF1</accession>
<dbReference type="InterPro" id="IPR041369">
    <property type="entry name" value="TrmO_C"/>
</dbReference>
<evidence type="ECO:0000313" key="5">
    <source>
        <dbReference type="Proteomes" id="UP000461880"/>
    </source>
</evidence>
<dbReference type="AlphaFoldDB" id="A0A7X2NQF1"/>
<dbReference type="InterPro" id="IPR036413">
    <property type="entry name" value="YaeB-like_sf"/>
</dbReference>
<dbReference type="PANTHER" id="PTHR12818">
    <property type="entry name" value="TRNA (ADENINE(37)-N6)-METHYLTRANSFERASE"/>
    <property type="match status" value="1"/>
</dbReference>
<reference evidence="4 5" key="1">
    <citation type="submission" date="2019-08" db="EMBL/GenBank/DDBJ databases">
        <title>In-depth cultivation of the pig gut microbiome towards novel bacterial diversity and tailored functional studies.</title>
        <authorList>
            <person name="Wylensek D."/>
            <person name="Hitch T.C.A."/>
            <person name="Clavel T."/>
        </authorList>
    </citation>
    <scope>NUCLEOTIDE SEQUENCE [LARGE SCALE GENOMIC DNA]</scope>
    <source>
        <strain evidence="4 5">Oil+RF-744-GAM-WT-6</strain>
    </source>
</reference>
<evidence type="ECO:0000256" key="1">
    <source>
        <dbReference type="ARBA" id="ARBA00022691"/>
    </source>
</evidence>
<keyword evidence="4" id="KW-0489">Methyltransferase</keyword>
<dbReference type="SUPFAM" id="SSF118196">
    <property type="entry name" value="YaeB-like"/>
    <property type="match status" value="1"/>
</dbReference>
<dbReference type="InterPro" id="IPR023370">
    <property type="entry name" value="TrmO-like_N"/>
</dbReference>
<dbReference type="GO" id="GO:0032259">
    <property type="term" value="P:methylation"/>
    <property type="evidence" value="ECO:0007669"/>
    <property type="project" value="UniProtKB-KW"/>
</dbReference>
<dbReference type="GO" id="GO:0008168">
    <property type="term" value="F:methyltransferase activity"/>
    <property type="evidence" value="ECO:0007669"/>
    <property type="project" value="UniProtKB-KW"/>
</dbReference>
<gene>
    <name evidence="4" type="primary">tsaA</name>
    <name evidence="4" type="ORF">FYJ51_01625</name>
</gene>
<dbReference type="PANTHER" id="PTHR12818:SF0">
    <property type="entry name" value="TRNA (ADENINE(37)-N6)-METHYLTRANSFERASE"/>
    <property type="match status" value="1"/>
</dbReference>
<comment type="caution">
    <text evidence="4">The sequence shown here is derived from an EMBL/GenBank/DDBJ whole genome shotgun (WGS) entry which is preliminary data.</text>
</comment>
<dbReference type="InterPro" id="IPR036414">
    <property type="entry name" value="YaeB_N_sf"/>
</dbReference>
<proteinExistence type="inferred from homology"/>
<evidence type="ECO:0000259" key="3">
    <source>
        <dbReference type="PROSITE" id="PS51668"/>
    </source>
</evidence>
<comment type="similarity">
    <text evidence="2">Belongs to the tRNA methyltransferase O family.</text>
</comment>
<keyword evidence="4" id="KW-0808">Transferase</keyword>
<dbReference type="Gene3D" id="2.40.30.70">
    <property type="entry name" value="YaeB-like"/>
    <property type="match status" value="1"/>
</dbReference>
<sequence length="216" mass="23883">MSQSLLLQPIGIVRTDFPDKFGIPHQGTIAASLPGTIILNPEYRKEGILRGLESYSHLWVIWCFSRSSGWSVTVRPPRLGGKKRLGVFATRSPNQPNSLGLTAVKISEVNEAGFTISILGADLADGTPLYDIKPYLPYCDSIPCALPGISAGPLPHLCVRIPETLQELIPADKRSVLISILQLDPRPAYQHDPYGIYHMEYAGMDLSFQVHDTFWK</sequence>
<name>A0A7X2NQF1_9FIRM</name>